<evidence type="ECO:0000256" key="9">
    <source>
        <dbReference type="ARBA" id="ARBA00022842"/>
    </source>
</evidence>
<keyword evidence="15" id="KW-1185">Reference proteome</keyword>
<evidence type="ECO:0000256" key="10">
    <source>
        <dbReference type="ARBA" id="ARBA00023152"/>
    </source>
</evidence>
<keyword evidence="8" id="KW-0067">ATP-binding</keyword>
<evidence type="ECO:0000256" key="7">
    <source>
        <dbReference type="ARBA" id="ARBA00022777"/>
    </source>
</evidence>
<feature type="region of interest" description="Disordered" evidence="12">
    <location>
        <begin position="132"/>
        <end position="194"/>
    </location>
</feature>
<keyword evidence="10" id="KW-0324">Glycolysis</keyword>
<evidence type="ECO:0000259" key="13">
    <source>
        <dbReference type="Pfam" id="PF00224"/>
    </source>
</evidence>
<evidence type="ECO:0000256" key="12">
    <source>
        <dbReference type="SAM" id="MobiDB-lite"/>
    </source>
</evidence>
<gene>
    <name evidence="14" type="ordered locus">KRH_03350</name>
</gene>
<evidence type="ECO:0000256" key="8">
    <source>
        <dbReference type="ARBA" id="ARBA00022840"/>
    </source>
</evidence>
<dbReference type="eggNOG" id="COG0469">
    <property type="taxonomic scope" value="Bacteria"/>
</dbReference>
<dbReference type="EC" id="2.7.1.40" evidence="3"/>
<evidence type="ECO:0000256" key="1">
    <source>
        <dbReference type="ARBA" id="ARBA00004997"/>
    </source>
</evidence>
<reference evidence="14 15" key="1">
    <citation type="journal article" date="2008" name="J. Bacteriol.">
        <title>Complete genome sequence of the soil actinomycete Kocuria rhizophila.</title>
        <authorList>
            <person name="Takarada H."/>
            <person name="Sekine M."/>
            <person name="Kosugi H."/>
            <person name="Matsuo Y."/>
            <person name="Fujisawa T."/>
            <person name="Omata S."/>
            <person name="Kishi E."/>
            <person name="Shimizu A."/>
            <person name="Tsukatani N."/>
            <person name="Tanikawa S."/>
            <person name="Fujita N."/>
            <person name="Harayama S."/>
        </authorList>
    </citation>
    <scope>NUCLEOTIDE SEQUENCE [LARGE SCALE GENOMIC DNA]</scope>
    <source>
        <strain evidence="15">ATCC 9341 / DSM 348 / NBRC 103217 / DC2201</strain>
    </source>
</reference>
<comment type="pathway">
    <text evidence="1">Carbohydrate degradation; glycolysis; pyruvate from D-glyceraldehyde 3-phosphate: step 5/5.</text>
</comment>
<dbReference type="KEGG" id="krh:KRH_03350"/>
<keyword evidence="7" id="KW-0418">Kinase</keyword>
<dbReference type="EMBL" id="AP009152">
    <property type="protein sequence ID" value="BAG28682.1"/>
    <property type="molecule type" value="Genomic_DNA"/>
</dbReference>
<dbReference type="GO" id="GO:0004743">
    <property type="term" value="F:pyruvate kinase activity"/>
    <property type="evidence" value="ECO:0007669"/>
    <property type="project" value="UniProtKB-EC"/>
</dbReference>
<dbReference type="Gene3D" id="2.40.33.10">
    <property type="entry name" value="PK beta-barrel domain-like"/>
    <property type="match status" value="1"/>
</dbReference>
<evidence type="ECO:0000313" key="15">
    <source>
        <dbReference type="Proteomes" id="UP000008838"/>
    </source>
</evidence>
<dbReference type="AlphaFoldDB" id="B2GFV8"/>
<dbReference type="InterPro" id="IPR015806">
    <property type="entry name" value="Pyrv_Knase_insert_dom_sf"/>
</dbReference>
<accession>B2GFV8</accession>
<dbReference type="InterPro" id="IPR015793">
    <property type="entry name" value="Pyrv_Knase_brl"/>
</dbReference>
<dbReference type="UniPathway" id="UPA00109">
    <property type="reaction ID" value="UER00188"/>
</dbReference>
<dbReference type="Pfam" id="PF00224">
    <property type="entry name" value="PK"/>
    <property type="match status" value="1"/>
</dbReference>
<feature type="compositionally biased region" description="Basic and acidic residues" evidence="12">
    <location>
        <begin position="142"/>
        <end position="153"/>
    </location>
</feature>
<keyword evidence="11" id="KW-0670">Pyruvate</keyword>
<dbReference type="HOGENOM" id="CLU_1208501_0_0_11"/>
<keyword evidence="4" id="KW-0808">Transferase</keyword>
<evidence type="ECO:0000256" key="2">
    <source>
        <dbReference type="ARBA" id="ARBA00008663"/>
    </source>
</evidence>
<proteinExistence type="inferred from homology"/>
<dbReference type="SUPFAM" id="SSF51621">
    <property type="entry name" value="Phosphoenolpyruvate/pyruvate domain"/>
    <property type="match status" value="1"/>
</dbReference>
<dbReference type="InterPro" id="IPR040442">
    <property type="entry name" value="Pyrv_kinase-like_dom_sf"/>
</dbReference>
<evidence type="ECO:0000256" key="4">
    <source>
        <dbReference type="ARBA" id="ARBA00022679"/>
    </source>
</evidence>
<feature type="domain" description="Pyruvate kinase barrel" evidence="13">
    <location>
        <begin position="61"/>
        <end position="147"/>
    </location>
</feature>
<comment type="similarity">
    <text evidence="2">Belongs to the pyruvate kinase family.</text>
</comment>
<keyword evidence="9" id="KW-0460">Magnesium</keyword>
<dbReference type="Proteomes" id="UP000008838">
    <property type="component" value="Chromosome"/>
</dbReference>
<evidence type="ECO:0000256" key="11">
    <source>
        <dbReference type="ARBA" id="ARBA00023317"/>
    </source>
</evidence>
<dbReference type="PANTHER" id="PTHR11817">
    <property type="entry name" value="PYRUVATE KINASE"/>
    <property type="match status" value="1"/>
</dbReference>
<evidence type="ECO:0000256" key="5">
    <source>
        <dbReference type="ARBA" id="ARBA00022723"/>
    </source>
</evidence>
<dbReference type="InterPro" id="IPR001697">
    <property type="entry name" value="Pyr_Knase"/>
</dbReference>
<dbReference type="GO" id="GO:0030955">
    <property type="term" value="F:potassium ion binding"/>
    <property type="evidence" value="ECO:0007669"/>
    <property type="project" value="InterPro"/>
</dbReference>
<dbReference type="STRING" id="378753.KRH_03350"/>
<protein>
    <recommendedName>
        <fullName evidence="3">pyruvate kinase</fullName>
        <ecNumber evidence="3">2.7.1.40</ecNumber>
    </recommendedName>
</protein>
<dbReference type="Gene3D" id="3.20.20.60">
    <property type="entry name" value="Phosphoenolpyruvate-binding domains"/>
    <property type="match status" value="1"/>
</dbReference>
<dbReference type="InterPro" id="IPR015813">
    <property type="entry name" value="Pyrv/PenolPyrv_kinase-like_dom"/>
</dbReference>
<dbReference type="GO" id="GO:0005524">
    <property type="term" value="F:ATP binding"/>
    <property type="evidence" value="ECO:0007669"/>
    <property type="project" value="UniProtKB-KW"/>
</dbReference>
<sequence>MESGVAEHLVAVALTLVAVAGTDARLPDLDPGLPPGEDALPGPLTLERDTVRLVGQGRERRATRIMVTMPTNAARDPALVRRMVAVGMDVARINCAHDGPREWAAMLEHLRAAAAELGTDLRVAMDLAGPKVRTGPVSPGPRVEKIKPERDARATCAAPPGCGSARSARRTSPRCPWSPRGGSPRAPWASASGCATPGTPDAPCAWWRSTRTPCWWSSPRPSTSPRGSS</sequence>
<dbReference type="GO" id="GO:0016301">
    <property type="term" value="F:kinase activity"/>
    <property type="evidence" value="ECO:0007669"/>
    <property type="project" value="UniProtKB-KW"/>
</dbReference>
<evidence type="ECO:0000313" key="14">
    <source>
        <dbReference type="EMBL" id="BAG28682.1"/>
    </source>
</evidence>
<keyword evidence="6" id="KW-0547">Nucleotide-binding</keyword>
<evidence type="ECO:0000256" key="6">
    <source>
        <dbReference type="ARBA" id="ARBA00022741"/>
    </source>
</evidence>
<name>B2GFV8_KOCRD</name>
<organism evidence="14 15">
    <name type="scientific">Kocuria rhizophila (strain ATCC 9341 / DSM 348 / NBRC 103217 / DC2201)</name>
    <dbReference type="NCBI Taxonomy" id="378753"/>
    <lineage>
        <taxon>Bacteria</taxon>
        <taxon>Bacillati</taxon>
        <taxon>Actinomycetota</taxon>
        <taxon>Actinomycetes</taxon>
        <taxon>Micrococcales</taxon>
        <taxon>Micrococcaceae</taxon>
        <taxon>Kocuria</taxon>
    </lineage>
</organism>
<evidence type="ECO:0000256" key="3">
    <source>
        <dbReference type="ARBA" id="ARBA00012142"/>
    </source>
</evidence>
<keyword evidence="5" id="KW-0479">Metal-binding</keyword>
<dbReference type="GO" id="GO:0000287">
    <property type="term" value="F:magnesium ion binding"/>
    <property type="evidence" value="ECO:0007669"/>
    <property type="project" value="InterPro"/>
</dbReference>